<protein>
    <submittedName>
        <fullName evidence="1">Uncharacterized protein</fullName>
    </submittedName>
</protein>
<evidence type="ECO:0000313" key="1">
    <source>
        <dbReference type="EMBL" id="ETO86081.1"/>
    </source>
</evidence>
<name>A0A081B4M0_PHYNI</name>
<comment type="caution">
    <text evidence="1">The sequence shown here is derived from an EMBL/GenBank/DDBJ whole genome shotgun (WGS) entry which is preliminary data.</text>
</comment>
<sequence length="117" mass="13317">MLKYLMRELLKSGSLPKRKPVLTTLAEVRDKIKHSGGANTLGAVIRMRVIWISRHNYGNSDILKLHLIDAETPETLDELYRAIDGSIIRIKSCTQPSFFRGVEPQVTVRLYDIVIEP</sequence>
<evidence type="ECO:0000313" key="2">
    <source>
        <dbReference type="Proteomes" id="UP000028582"/>
    </source>
</evidence>
<gene>
    <name evidence="1" type="ORF">F444_00339</name>
</gene>
<dbReference type="EMBL" id="ANJA01000084">
    <property type="protein sequence ID" value="ETO86081.1"/>
    <property type="molecule type" value="Genomic_DNA"/>
</dbReference>
<dbReference type="AlphaFoldDB" id="A0A081B4M0"/>
<organism evidence="1 2">
    <name type="scientific">Phytophthora nicotianae P1976</name>
    <dbReference type="NCBI Taxonomy" id="1317066"/>
    <lineage>
        <taxon>Eukaryota</taxon>
        <taxon>Sar</taxon>
        <taxon>Stramenopiles</taxon>
        <taxon>Oomycota</taxon>
        <taxon>Peronosporomycetes</taxon>
        <taxon>Peronosporales</taxon>
        <taxon>Peronosporaceae</taxon>
        <taxon>Phytophthora</taxon>
    </lineage>
</organism>
<accession>A0A081B4M0</accession>
<proteinExistence type="predicted"/>
<dbReference type="OrthoDB" id="10628446at2759"/>
<reference evidence="1 2" key="1">
    <citation type="submission" date="2013-11" db="EMBL/GenBank/DDBJ databases">
        <title>The Genome Sequence of Phytophthora parasitica P1976.</title>
        <authorList>
            <consortium name="The Broad Institute Genomics Platform"/>
            <person name="Russ C."/>
            <person name="Tyler B."/>
            <person name="Panabieres F."/>
            <person name="Shan W."/>
            <person name="Tripathy S."/>
            <person name="Grunwald N."/>
            <person name="Machado M."/>
            <person name="Johnson C.S."/>
            <person name="Walker B."/>
            <person name="Young S."/>
            <person name="Zeng Q."/>
            <person name="Gargeya S."/>
            <person name="Fitzgerald M."/>
            <person name="Haas B."/>
            <person name="Abouelleil A."/>
            <person name="Allen A.W."/>
            <person name="Alvarado L."/>
            <person name="Arachchi H.M."/>
            <person name="Berlin A.M."/>
            <person name="Chapman S.B."/>
            <person name="Gainer-Dewar J."/>
            <person name="Goldberg J."/>
            <person name="Griggs A."/>
            <person name="Gujja S."/>
            <person name="Hansen M."/>
            <person name="Howarth C."/>
            <person name="Imamovic A."/>
            <person name="Ireland A."/>
            <person name="Larimer J."/>
            <person name="McCowan C."/>
            <person name="Murphy C."/>
            <person name="Pearson M."/>
            <person name="Poon T.W."/>
            <person name="Priest M."/>
            <person name="Roberts A."/>
            <person name="Saif S."/>
            <person name="Shea T."/>
            <person name="Sisk P."/>
            <person name="Sykes S."/>
            <person name="Wortman J."/>
            <person name="Nusbaum C."/>
            <person name="Birren B."/>
        </authorList>
    </citation>
    <scope>NUCLEOTIDE SEQUENCE [LARGE SCALE GENOMIC DNA]</scope>
    <source>
        <strain evidence="1 2">P1976</strain>
    </source>
</reference>
<dbReference type="Proteomes" id="UP000028582">
    <property type="component" value="Unassembled WGS sequence"/>
</dbReference>